<feature type="region of interest" description="Disordered" evidence="14">
    <location>
        <begin position="614"/>
        <end position="643"/>
    </location>
</feature>
<evidence type="ECO:0000256" key="9">
    <source>
        <dbReference type="ARBA" id="ARBA00023136"/>
    </source>
</evidence>
<dbReference type="Gene3D" id="3.30.450.200">
    <property type="match status" value="1"/>
</dbReference>
<dbReference type="Pfam" id="PF23629">
    <property type="entry name" value="Death_MADD"/>
    <property type="match status" value="1"/>
</dbReference>
<dbReference type="GO" id="GO:0032483">
    <property type="term" value="P:regulation of Rab protein signal transduction"/>
    <property type="evidence" value="ECO:0007669"/>
    <property type="project" value="TreeGrafter"/>
</dbReference>
<dbReference type="Proteomes" id="UP000694427">
    <property type="component" value="Unplaced"/>
</dbReference>
<dbReference type="PANTHER" id="PTHR13008">
    <property type="entry name" value="MAP-KINASE ACTIVATING DEATH DOMAIN PROTEIN MADD /DENN/AEX-3 C.ELEGANS"/>
    <property type="match status" value="1"/>
</dbReference>
<sequence length="1559" mass="173389">KVQKNKICLPVFHFSLFPLIRQPSSDSVAQTPQLLRRYPLEDHNELPLPPDVVFFCQPEGCLSIRQRRVSLRDDTSFVFTLTDKDSGVIRYGICLNFYRSFQKGHHRPRSEGKGQREKPPHTDSAVEATEKFDPSTLNLSGESTLPPAGDGTLPPGEPGSTGKSPRSKHTGRLAPQNRNSTLTSLCILSHYPFFSTFRECLYILKRMVDCCSQRLNQRPGAAKSTQRDTMWRVFTGSLSIEEKEKGSQVLQDLREIESWVYRLLRSPVPVAGQRRVDVEVLPHELQPALTFALPDPSRFSIVDFPLHLPLELLGVDACLQVLACILLEHKVVLQSRDYNALSMSVMAFVAMIYPLEYMFPVIPLLPTCMASAEQLLLAPTPYVIGVPASFFLYKSDFKVPDDVWLVDLDCNKVIVPSNAELLPPLPEPEASELKKHLKQALASMSLNTQPILNLEKFQDGQELSLLPPGRDKASPSSTEFNPLIYGNDVDSVDVATRVAMVRFFNSPNVLQGFQMHTRTLRLFPRPVVAFQATSFLASRPRRNGFTEKLSHTQAVEYYGEWALNPTNLAFQRIHNNVYDPSLIGDKPKWYAHQLQPVFYRVYDGNSHLAEALSGPLQDETNDSDPTDDSGSDSEAYDDSSSSYSSLGDFVNEMIKGDIQGDTPNVDTLTHAALGDANEVEIHYFQEYKGDNGDPEPEGLPEAVDSQPLRSSSSTTASSSPSTVIQGVNHWVSNKKREYDNPYFEPQYGFPSEEDTEADEQEESYTPRFSQNLNGNKPSRPLRPSSLKLPGESDGEGDSRNSSPNSTISNNSNDGFGGLMSFASNLYKNHGTSFSLSSLALPNKAREKNTPFPSLKVFGLNSLMEIVTEIGPGSGEGARAPRALVDQKSSVIKHSPTVKRESPSPQGRANNTSENQQFLKEVVQSVLDGQGVGWLNMKKVRRLLENEQLRVFVLSKLNRVVQSEEDVQQEVIRDVEINRKVYKGMLDLLKCTVSSLEHSYTNAGLGGMASVFSLLEIARTHYQTKDPEKRKRSSMEGVSSPGSKESPSGRMESARAAGVLLVPRIQLPPPSTGKSSQQFDTRSLNEENFIASIGADGVKQRLEGGDTEEKKSQISADSGLSVTSGSQKSDTESLASSEPPALTRSASQDSEASTVVSNSSGETMGADSDLSSTAGDGLTGRHAQHLNLSRGTLSDSEIETNPATSSMFGKTHKLKPGLKEPVGVNKGTPTPPLEDVSMRIYLCEGLLGKERSTLWDQVQFWEDAFLDAVMLEREGMGMDQGPQEMIDRYLSLGEHDRKRLEDDEDRLLATLLHNMIAYMLMMKVSKNDIRKKVRRLMGKSHIGLSHSQEINEVLDRLAHLSGRELLIRPSGSRHIKKQTFVVHAGTDTTGDIFFMEVCDDCIVLRSNIGTVYERWWYEKLINMTYCPKTKVLCLWRRNGQETQLNKFYTKKLGGEFPVQDMKTGEGGLLQVTLEGINLKFMHSQVFIELSHIKKCNTVKGVFVLEEFVPETKEVVIHKYKTPMAHQICYSVLCLFSYMAAVKGKESEGKPKMLSPRPLPS</sequence>
<feature type="domain" description="UDENN" evidence="15">
    <location>
        <begin position="14"/>
        <end position="572"/>
    </location>
</feature>
<evidence type="ECO:0000256" key="6">
    <source>
        <dbReference type="ARBA" id="ARBA00022490"/>
    </source>
</evidence>
<dbReference type="SMART" id="SM00801">
    <property type="entry name" value="dDENN"/>
    <property type="match status" value="1"/>
</dbReference>
<dbReference type="PANTHER" id="PTHR13008:SF7">
    <property type="entry name" value="MAP KINASE-ACTIVATING DEATH DOMAIN PROTEIN"/>
    <property type="match status" value="1"/>
</dbReference>
<feature type="region of interest" description="Disordered" evidence="14">
    <location>
        <begin position="886"/>
        <end position="911"/>
    </location>
</feature>
<feature type="region of interest" description="Disordered" evidence="14">
    <location>
        <begin position="104"/>
        <end position="176"/>
    </location>
</feature>
<evidence type="ECO:0000256" key="5">
    <source>
        <dbReference type="ARBA" id="ARBA00022475"/>
    </source>
</evidence>
<feature type="compositionally biased region" description="Polar residues" evidence="14">
    <location>
        <begin position="902"/>
        <end position="911"/>
    </location>
</feature>
<dbReference type="InterPro" id="IPR001194">
    <property type="entry name" value="cDENN_dom"/>
</dbReference>
<dbReference type="InterPro" id="IPR039980">
    <property type="entry name" value="MADD"/>
</dbReference>
<feature type="region of interest" description="Disordered" evidence="14">
    <location>
        <begin position="739"/>
        <end position="811"/>
    </location>
</feature>
<keyword evidence="7" id="KW-0344">Guanine-nucleotide releasing factor</keyword>
<feature type="compositionally biased region" description="Acidic residues" evidence="14">
    <location>
        <begin position="619"/>
        <end position="637"/>
    </location>
</feature>
<feature type="compositionally biased region" description="Acidic residues" evidence="14">
    <location>
        <begin position="751"/>
        <end position="762"/>
    </location>
</feature>
<keyword evidence="6" id="KW-0963">Cytoplasm</keyword>
<dbReference type="Pfam" id="PF25328">
    <property type="entry name" value="PH_MADD"/>
    <property type="match status" value="1"/>
</dbReference>
<comment type="subcellular location">
    <subcellularLocation>
        <location evidence="1">Cell membrane</location>
    </subcellularLocation>
    <subcellularLocation>
        <location evidence="2">Cytoplasm</location>
    </subcellularLocation>
</comment>
<evidence type="ECO:0000256" key="13">
    <source>
        <dbReference type="ARBA" id="ARBA00081633"/>
    </source>
</evidence>
<feature type="compositionally biased region" description="Polar residues" evidence="14">
    <location>
        <begin position="1035"/>
        <end position="1045"/>
    </location>
</feature>
<feature type="compositionally biased region" description="Low complexity" evidence="14">
    <location>
        <begin position="710"/>
        <end position="722"/>
    </location>
</feature>
<dbReference type="GO" id="GO:0006915">
    <property type="term" value="P:apoptotic process"/>
    <property type="evidence" value="ECO:0007669"/>
    <property type="project" value="UniProtKB-KW"/>
</dbReference>
<feature type="compositionally biased region" description="Low complexity" evidence="14">
    <location>
        <begin position="799"/>
        <end position="811"/>
    </location>
</feature>
<dbReference type="InterPro" id="IPR037516">
    <property type="entry name" value="Tripartite_DENN"/>
</dbReference>
<evidence type="ECO:0000256" key="10">
    <source>
        <dbReference type="ARBA" id="ARBA00060181"/>
    </source>
</evidence>
<feature type="compositionally biased region" description="Polar residues" evidence="14">
    <location>
        <begin position="1185"/>
        <end position="1207"/>
    </location>
</feature>
<feature type="compositionally biased region" description="Polar residues" evidence="14">
    <location>
        <begin position="766"/>
        <end position="776"/>
    </location>
</feature>
<evidence type="ECO:0000313" key="17">
    <source>
        <dbReference type="Proteomes" id="UP000694427"/>
    </source>
</evidence>
<feature type="compositionally biased region" description="Basic and acidic residues" evidence="14">
    <location>
        <begin position="1097"/>
        <end position="1111"/>
    </location>
</feature>
<feature type="region of interest" description="Disordered" evidence="14">
    <location>
        <begin position="1094"/>
        <end position="1229"/>
    </location>
</feature>
<dbReference type="Gene3D" id="3.40.50.11500">
    <property type="match status" value="1"/>
</dbReference>
<keyword evidence="9" id="KW-0472">Membrane</keyword>
<evidence type="ECO:0000256" key="8">
    <source>
        <dbReference type="ARBA" id="ARBA00022703"/>
    </source>
</evidence>
<feature type="compositionally biased region" description="Basic and acidic residues" evidence="14">
    <location>
        <begin position="109"/>
        <end position="121"/>
    </location>
</feature>
<dbReference type="Pfam" id="PF03456">
    <property type="entry name" value="uDENN"/>
    <property type="match status" value="1"/>
</dbReference>
<comment type="function">
    <text evidence="10">Guanyl-nucleotide exchange factor that regulates small GTPases of the Rab family. Converts GDP-bound inactive form of RAB27A and RAB27B to the GTP-bound active forms. Converts GDP-bound inactive form of RAB3A, RAB3C and RAB3D to the GTP-bound active forms, GTPases involved in synaptic vesicle exocytosis and vesicle secretion. Plays a role in synaptic vesicle formation and in vesicle trafficking at the neuromuscular junction. Involved in up-regulating a post-docking step of synaptic exocytosis in central synapses. Probably by binding to the motor proteins KIF1B and KIF1A, mediates motor-dependent transport of GTP-RAB3A-positive vesicles to the presynaptic nerve terminals. Plays a role in TNFA-mediated activation of the MAPK pathway, including ERK1/2. May link TNFRSF1A with MAP kinase activation. May be involved in the regulation of TNFA-induced apoptosis.</text>
</comment>
<dbReference type="SMART" id="SM00800">
    <property type="entry name" value="uDENN"/>
    <property type="match status" value="1"/>
</dbReference>
<evidence type="ECO:0000259" key="15">
    <source>
        <dbReference type="PROSITE" id="PS50211"/>
    </source>
</evidence>
<dbReference type="SMART" id="SM00799">
    <property type="entry name" value="DENN"/>
    <property type="match status" value="1"/>
</dbReference>
<dbReference type="FunFam" id="3.40.50.11500:FF:000002">
    <property type="entry name" value="MAP kinase-activating death domain protein-like Protein"/>
    <property type="match status" value="1"/>
</dbReference>
<evidence type="ECO:0000313" key="16">
    <source>
        <dbReference type="Ensembl" id="ENSCCRP00010094239.1"/>
    </source>
</evidence>
<dbReference type="InterPro" id="IPR056574">
    <property type="entry name" value="Death_MADD"/>
</dbReference>
<dbReference type="GO" id="GO:0042981">
    <property type="term" value="P:regulation of apoptotic process"/>
    <property type="evidence" value="ECO:0007669"/>
    <property type="project" value="TreeGrafter"/>
</dbReference>
<dbReference type="PROSITE" id="PS50211">
    <property type="entry name" value="DENN"/>
    <property type="match status" value="1"/>
</dbReference>
<feature type="region of interest" description="Disordered" evidence="14">
    <location>
        <begin position="1022"/>
        <end position="1052"/>
    </location>
</feature>
<feature type="region of interest" description="Disordered" evidence="14">
    <location>
        <begin position="687"/>
        <end position="723"/>
    </location>
</feature>
<evidence type="ECO:0000256" key="12">
    <source>
        <dbReference type="ARBA" id="ARBA00079552"/>
    </source>
</evidence>
<organism evidence="16 17">
    <name type="scientific">Cyprinus carpio</name>
    <name type="common">Common carp</name>
    <dbReference type="NCBI Taxonomy" id="7962"/>
    <lineage>
        <taxon>Eukaryota</taxon>
        <taxon>Metazoa</taxon>
        <taxon>Chordata</taxon>
        <taxon>Craniata</taxon>
        <taxon>Vertebrata</taxon>
        <taxon>Euteleostomi</taxon>
        <taxon>Actinopterygii</taxon>
        <taxon>Neopterygii</taxon>
        <taxon>Teleostei</taxon>
        <taxon>Ostariophysi</taxon>
        <taxon>Cypriniformes</taxon>
        <taxon>Cyprinidae</taxon>
        <taxon>Cyprininae</taxon>
        <taxon>Cyprinus</taxon>
    </lineage>
</organism>
<evidence type="ECO:0000256" key="14">
    <source>
        <dbReference type="SAM" id="MobiDB-lite"/>
    </source>
</evidence>
<evidence type="ECO:0000256" key="2">
    <source>
        <dbReference type="ARBA" id="ARBA00004496"/>
    </source>
</evidence>
<evidence type="ECO:0000256" key="4">
    <source>
        <dbReference type="ARBA" id="ARBA00017868"/>
    </source>
</evidence>
<keyword evidence="8" id="KW-0053">Apoptosis</keyword>
<dbReference type="GO" id="GO:0005085">
    <property type="term" value="F:guanyl-nucleotide exchange factor activity"/>
    <property type="evidence" value="ECO:0007669"/>
    <property type="project" value="UniProtKB-KW"/>
</dbReference>
<protein>
    <recommendedName>
        <fullName evidence="4">MAP kinase-activating death domain protein</fullName>
    </recommendedName>
    <alternativeName>
        <fullName evidence="12">Rab3 GDP/GTP exchange factor</fullName>
    </alternativeName>
    <alternativeName>
        <fullName evidence="13">Rab3 GDP/GTP exchange protein</fullName>
    </alternativeName>
</protein>
<dbReference type="GO" id="GO:0005886">
    <property type="term" value="C:plasma membrane"/>
    <property type="evidence" value="ECO:0007669"/>
    <property type="project" value="UniProtKB-SubCell"/>
</dbReference>
<keyword evidence="17" id="KW-1185">Reference proteome</keyword>
<name>A0A8C1NP83_CYPCA</name>
<reference evidence="16" key="1">
    <citation type="submission" date="2025-08" db="UniProtKB">
        <authorList>
            <consortium name="Ensembl"/>
        </authorList>
    </citation>
    <scope>IDENTIFICATION</scope>
</reference>
<comment type="similarity">
    <text evidence="3">Belongs to the MADD family.</text>
</comment>
<evidence type="ECO:0000256" key="11">
    <source>
        <dbReference type="ARBA" id="ARBA00064743"/>
    </source>
</evidence>
<accession>A0A8C1NP83</accession>
<dbReference type="GO" id="GO:0005829">
    <property type="term" value="C:cytosol"/>
    <property type="evidence" value="ECO:0007669"/>
    <property type="project" value="TreeGrafter"/>
</dbReference>
<feature type="compositionally biased region" description="Polar residues" evidence="14">
    <location>
        <begin position="1112"/>
        <end position="1135"/>
    </location>
</feature>
<evidence type="ECO:0000256" key="7">
    <source>
        <dbReference type="ARBA" id="ARBA00022658"/>
    </source>
</evidence>
<feature type="compositionally biased region" description="Polar residues" evidence="14">
    <location>
        <begin position="1143"/>
        <end position="1161"/>
    </location>
</feature>
<proteinExistence type="inferred from homology"/>
<evidence type="ECO:0000256" key="3">
    <source>
        <dbReference type="ARBA" id="ARBA00005978"/>
    </source>
</evidence>
<dbReference type="InterPro" id="IPR057469">
    <property type="entry name" value="PH_MADD"/>
</dbReference>
<reference evidence="16" key="2">
    <citation type="submission" date="2025-09" db="UniProtKB">
        <authorList>
            <consortium name="Ensembl"/>
        </authorList>
    </citation>
    <scope>IDENTIFICATION</scope>
</reference>
<dbReference type="InterPro" id="IPR005113">
    <property type="entry name" value="uDENN_dom"/>
</dbReference>
<dbReference type="Pfam" id="PF02141">
    <property type="entry name" value="DENN"/>
    <property type="match status" value="1"/>
</dbReference>
<comment type="subunit">
    <text evidence="11">Interacts (via death domain) with TNFRSF1A (via death domain). Interacts with PIDD1. Interacts with YWHAZ. Interacts (via death domain) with KIF1B; links the motor KIF1B to Rab3-carrying vesicles in anterograde synaptic vesicle transport. Interacts with KIF1A. Interacts (via uDENN domain) with RAB3A, RAB3B, RAB3C and RAB3D; the GTP-bound form of the Rab proteins is preferred for interaction.</text>
</comment>
<keyword evidence="5" id="KW-1003">Cell membrane</keyword>
<evidence type="ECO:0000256" key="1">
    <source>
        <dbReference type="ARBA" id="ARBA00004236"/>
    </source>
</evidence>
<dbReference type="Ensembl" id="ENSCCRT00010104567.1">
    <property type="protein sequence ID" value="ENSCCRP00010094239.1"/>
    <property type="gene ID" value="ENSCCRG00010036968.1"/>
</dbReference>
<dbReference type="InterPro" id="IPR005112">
    <property type="entry name" value="dDENN_dom"/>
</dbReference>
<dbReference type="InterPro" id="IPR043153">
    <property type="entry name" value="DENN_C"/>
</dbReference>